<dbReference type="Pfam" id="PF00578">
    <property type="entry name" value="AhpC-TSA"/>
    <property type="match status" value="1"/>
</dbReference>
<protein>
    <recommendedName>
        <fullName evidence="7">Thioredoxin peroxidase</fullName>
    </recommendedName>
</protein>
<evidence type="ECO:0000256" key="3">
    <source>
        <dbReference type="ARBA" id="ARBA00022862"/>
    </source>
</evidence>
<proteinExistence type="inferred from homology"/>
<organism evidence="11 12">
    <name type="scientific">Paracoccus aurantiacus</name>
    <dbReference type="NCBI Taxonomy" id="2599412"/>
    <lineage>
        <taxon>Bacteria</taxon>
        <taxon>Pseudomonadati</taxon>
        <taxon>Pseudomonadota</taxon>
        <taxon>Alphaproteobacteria</taxon>
        <taxon>Rhodobacterales</taxon>
        <taxon>Paracoccaceae</taxon>
        <taxon>Paracoccus</taxon>
    </lineage>
</organism>
<dbReference type="EMBL" id="VOPL01000005">
    <property type="protein sequence ID" value="TXB68038.1"/>
    <property type="molecule type" value="Genomic_DNA"/>
</dbReference>
<dbReference type="PIRSF" id="PIRSF000239">
    <property type="entry name" value="AHPC"/>
    <property type="match status" value="1"/>
</dbReference>
<dbReference type="Gene3D" id="3.30.1020.10">
    <property type="entry name" value="Antioxidant, Horf6, Chain A, domain2"/>
    <property type="match status" value="1"/>
</dbReference>
<dbReference type="GO" id="GO:0005829">
    <property type="term" value="C:cytosol"/>
    <property type="evidence" value="ECO:0007669"/>
    <property type="project" value="TreeGrafter"/>
</dbReference>
<dbReference type="GO" id="GO:0033554">
    <property type="term" value="P:cellular response to stress"/>
    <property type="evidence" value="ECO:0007669"/>
    <property type="project" value="TreeGrafter"/>
</dbReference>
<comment type="similarity">
    <text evidence="6">Belongs to the peroxiredoxin family. Prx6 subfamily.</text>
</comment>
<dbReference type="InterPro" id="IPR000866">
    <property type="entry name" value="AhpC/TSA"/>
</dbReference>
<keyword evidence="5" id="KW-0676">Redox-active center</keyword>
<dbReference type="Pfam" id="PF10417">
    <property type="entry name" value="1-cysPrx_C"/>
    <property type="match status" value="1"/>
</dbReference>
<name>A0A5C6S057_9RHOB</name>
<dbReference type="InterPro" id="IPR019479">
    <property type="entry name" value="Peroxiredoxin_C"/>
</dbReference>
<comment type="caution">
    <text evidence="11">The sequence shown here is derived from an EMBL/GenBank/DDBJ whole genome shotgun (WGS) entry which is preliminary data.</text>
</comment>
<feature type="domain" description="Thioredoxin" evidence="10">
    <location>
        <begin position="3"/>
        <end position="168"/>
    </location>
</feature>
<reference evidence="11 12" key="1">
    <citation type="submission" date="2019-08" db="EMBL/GenBank/DDBJ databases">
        <authorList>
            <person name="Ye J."/>
        </authorList>
    </citation>
    <scope>NUCLEOTIDE SEQUENCE [LARGE SCALE GENOMIC DNA]</scope>
    <source>
        <strain evidence="11 12">TK008</strain>
    </source>
</reference>
<evidence type="ECO:0000256" key="5">
    <source>
        <dbReference type="ARBA" id="ARBA00023284"/>
    </source>
</evidence>
<accession>A0A5C6S057</accession>
<dbReference type="OrthoDB" id="9812811at2"/>
<keyword evidence="2" id="KW-0575">Peroxidase</keyword>
<evidence type="ECO:0000256" key="1">
    <source>
        <dbReference type="ARBA" id="ARBA00009796"/>
    </source>
</evidence>
<dbReference type="CDD" id="cd03016">
    <property type="entry name" value="PRX_1cys"/>
    <property type="match status" value="1"/>
</dbReference>
<dbReference type="AlphaFoldDB" id="A0A5C6S057"/>
<evidence type="ECO:0000256" key="8">
    <source>
        <dbReference type="ARBA" id="ARBA00037420"/>
    </source>
</evidence>
<dbReference type="PANTHER" id="PTHR10681:SF128">
    <property type="entry name" value="THIOREDOXIN-DEPENDENT PEROXIDE REDUCTASE, MITOCHONDRIAL"/>
    <property type="match status" value="1"/>
</dbReference>
<sequence>MSLRINDTAPDFTADSTEGEIKFHEWAGDSYVVLFSHPRDFTPVCTTEFGAVAQLAADFEKRGTKVLGISVDSVDDHGKWKADIEKFGGAPANFPMIDDTSLTVAKAYDMLPADYYLPQEGRTPQHSATVRTVFIIGPDKKVRLTMTYPMSVGRNFAEILRALDAVQETDGVPLATPANWVPGQDVIVALSLDDAAAEEKYGKLDKKLPYLRFAKDPKHG</sequence>
<dbReference type="InterPro" id="IPR036249">
    <property type="entry name" value="Thioredoxin-like_sf"/>
</dbReference>
<keyword evidence="4" id="KW-0560">Oxidoreductase</keyword>
<dbReference type="InterPro" id="IPR024706">
    <property type="entry name" value="Peroxiredoxin_AhpC-typ"/>
</dbReference>
<keyword evidence="12" id="KW-1185">Reference proteome</keyword>
<feature type="active site" description="Cysteine sulfenic acid (-SOH) intermediate; for peroxidase activity" evidence="9">
    <location>
        <position position="45"/>
    </location>
</feature>
<dbReference type="GO" id="GO:0006979">
    <property type="term" value="P:response to oxidative stress"/>
    <property type="evidence" value="ECO:0007669"/>
    <property type="project" value="TreeGrafter"/>
</dbReference>
<keyword evidence="3" id="KW-0049">Antioxidant</keyword>
<dbReference type="Proteomes" id="UP000321562">
    <property type="component" value="Unassembled WGS sequence"/>
</dbReference>
<comment type="similarity">
    <text evidence="1">Belongs to the peroxiredoxin family. AhpC/Prx1 subfamily.</text>
</comment>
<gene>
    <name evidence="11" type="ORF">FQV27_12670</name>
</gene>
<dbReference type="InterPro" id="IPR045020">
    <property type="entry name" value="PRX_1cys"/>
</dbReference>
<dbReference type="PANTHER" id="PTHR10681">
    <property type="entry name" value="THIOREDOXIN PEROXIDASE"/>
    <property type="match status" value="1"/>
</dbReference>
<dbReference type="GO" id="GO:0008379">
    <property type="term" value="F:thioredoxin peroxidase activity"/>
    <property type="evidence" value="ECO:0007669"/>
    <property type="project" value="TreeGrafter"/>
</dbReference>
<evidence type="ECO:0000256" key="9">
    <source>
        <dbReference type="PIRSR" id="PIRSR000239-1"/>
    </source>
</evidence>
<evidence type="ECO:0000313" key="12">
    <source>
        <dbReference type="Proteomes" id="UP000321562"/>
    </source>
</evidence>
<dbReference type="GO" id="GO:0042744">
    <property type="term" value="P:hydrogen peroxide catabolic process"/>
    <property type="evidence" value="ECO:0007669"/>
    <property type="project" value="TreeGrafter"/>
</dbReference>
<evidence type="ECO:0000256" key="7">
    <source>
        <dbReference type="ARBA" id="ARBA00032824"/>
    </source>
</evidence>
<evidence type="ECO:0000259" key="10">
    <source>
        <dbReference type="PROSITE" id="PS51352"/>
    </source>
</evidence>
<dbReference type="Gene3D" id="3.40.30.10">
    <property type="entry name" value="Glutaredoxin"/>
    <property type="match status" value="1"/>
</dbReference>
<dbReference type="RefSeq" id="WP_147099069.1">
    <property type="nucleotide sequence ID" value="NZ_JBHUFH010000003.1"/>
</dbReference>
<evidence type="ECO:0000256" key="6">
    <source>
        <dbReference type="ARBA" id="ARBA00025719"/>
    </source>
</evidence>
<comment type="function">
    <text evidence="8">Thiol-specific peroxidase that catalyzes the reduction of hydrogen peroxide and organic hydroperoxides to water and alcohols, respectively. Plays a role in cell protection against oxidative stress by detoxifying peroxides.</text>
</comment>
<dbReference type="InterPro" id="IPR013766">
    <property type="entry name" value="Thioredoxin_domain"/>
</dbReference>
<evidence type="ECO:0000256" key="4">
    <source>
        <dbReference type="ARBA" id="ARBA00023002"/>
    </source>
</evidence>
<dbReference type="FunFam" id="3.40.30.10:FF:000011">
    <property type="entry name" value="Peroxiredoxin PRX1"/>
    <property type="match status" value="1"/>
</dbReference>
<dbReference type="SUPFAM" id="SSF52833">
    <property type="entry name" value="Thioredoxin-like"/>
    <property type="match status" value="1"/>
</dbReference>
<evidence type="ECO:0000256" key="2">
    <source>
        <dbReference type="ARBA" id="ARBA00022559"/>
    </source>
</evidence>
<evidence type="ECO:0000313" key="11">
    <source>
        <dbReference type="EMBL" id="TXB68038.1"/>
    </source>
</evidence>
<dbReference type="GO" id="GO:0045454">
    <property type="term" value="P:cell redox homeostasis"/>
    <property type="evidence" value="ECO:0007669"/>
    <property type="project" value="TreeGrafter"/>
</dbReference>
<dbReference type="PROSITE" id="PS51352">
    <property type="entry name" value="THIOREDOXIN_2"/>
    <property type="match status" value="1"/>
</dbReference>
<dbReference type="InterPro" id="IPR050217">
    <property type="entry name" value="Peroxiredoxin"/>
</dbReference>